<dbReference type="HAMAP" id="MF_00036_B">
    <property type="entry name" value="Ala_tRNA_synth_B"/>
    <property type="match status" value="1"/>
</dbReference>
<feature type="binding site" evidence="11">
    <location>
        <position position="668"/>
    </location>
    <ligand>
        <name>Zn(2+)</name>
        <dbReference type="ChEBI" id="CHEBI:29105"/>
    </ligand>
</feature>
<comment type="subcellular location">
    <subcellularLocation>
        <location evidence="11">Cytoplasm</location>
    </subcellularLocation>
</comment>
<keyword evidence="11" id="KW-0862">Zinc</keyword>
<dbReference type="SUPFAM" id="SSF101353">
    <property type="entry name" value="Putative anticodon-binding domain of alanyl-tRNA synthetase (AlaRS)"/>
    <property type="match status" value="1"/>
</dbReference>
<feature type="binding site" evidence="11">
    <location>
        <position position="672"/>
    </location>
    <ligand>
        <name>Zn(2+)</name>
        <dbReference type="ChEBI" id="CHEBI:29105"/>
    </ligand>
</feature>
<dbReference type="RefSeq" id="WP_306050588.1">
    <property type="nucleotide sequence ID" value="NZ_CP120997.1"/>
</dbReference>
<comment type="function">
    <text evidence="9 11">Catalyzes the attachment of alanine to tRNA(Ala) in a two-step reaction: alanine is first activated by ATP to form Ala-AMP and then transferred to the acceptor end of tRNA(Ala). Also edits incorrectly charged Ser-tRNA(Ala) and Gly-tRNA(Ala) via its editing domain.</text>
</comment>
<name>A0ABY9HBV2_9ACTN</name>
<accession>A0ABY9HBV2</accession>
<keyword evidence="2 11" id="KW-0820">tRNA-binding</keyword>
<evidence type="ECO:0000256" key="7">
    <source>
        <dbReference type="ARBA" id="ARBA00022917"/>
    </source>
</evidence>
<dbReference type="Pfam" id="PF07973">
    <property type="entry name" value="tRNA_SAD"/>
    <property type="match status" value="1"/>
</dbReference>
<comment type="similarity">
    <text evidence="1 11">Belongs to the class-II aminoacyl-tRNA synthetase family.</text>
</comment>
<keyword evidence="5 11" id="KW-0067">ATP-binding</keyword>
<comment type="domain">
    <text evidence="11">Consists of three domains; the N-terminal catalytic domain, the editing domain and the C-terminal C-Ala domain. The editing domain removes incorrectly charged amino acids, while the C-Ala domain, along with tRNA(Ala), serves as a bridge to cooperatively bring together the editing and aminoacylation centers thus stimulating deacylation of misacylated tRNAs.</text>
</comment>
<dbReference type="InterPro" id="IPR018162">
    <property type="entry name" value="Ala-tRNA-ligase_IIc_anticod-bd"/>
</dbReference>
<evidence type="ECO:0000256" key="2">
    <source>
        <dbReference type="ARBA" id="ARBA00022555"/>
    </source>
</evidence>
<dbReference type="InterPro" id="IPR009000">
    <property type="entry name" value="Transl_B-barrel_sf"/>
</dbReference>
<dbReference type="InterPro" id="IPR050058">
    <property type="entry name" value="Ala-tRNA_ligase"/>
</dbReference>
<dbReference type="Gene3D" id="3.30.980.10">
    <property type="entry name" value="Threonyl-trna Synthetase, Chain A, domain 2"/>
    <property type="match status" value="1"/>
</dbReference>
<evidence type="ECO:0000256" key="6">
    <source>
        <dbReference type="ARBA" id="ARBA00022884"/>
    </source>
</evidence>
<sequence>MHVSSESIRETFLSFFERNGHLRIDGASVRPRNDPTLLYVNSGMAPLKRYFTGAETPPAKDLCNIQSCIRTKDIDDVGDRHHLTFFEMMGSWSIGNYFKERAVELAFALLTEGFGLKPEQLYVTVFEGDKELGLPADEESARAWERVGMSRDRIVPQPAADNFWGPAGSSGPCGPCTEVFLDTGDAYGPAYVPGGEFDTTRRYIEIWNAGVFMQFDKGLDGTIRPLPFTSVDTGSGLERICLALNGLDSVYQSDLLSPVVNVAQEILGESGTPETRHLVIADHMRAAVKILADGVLPSNEGAGYIPRRLIRKSMTVALRQGADSFQFQPLADTIVDTLKDHHPGLLGRKDAVLAALDAECREFGTAVRRGLDRVSTLIESGGTVSGADAFRLFSTYGLPVEITRDLVAERGAAVSMEEYAAEYERHQRLSRGGERTDRRLRVDDVLPASLSGVPVTEFVGYERTEAEARVVGLFEEGALAEAVGEGGEADLIVDRSPFYAEGGGQVGDHGVLTGDDGLRGEILDTVRHSSGHHLHRVRVSTGELRAGASLRLEVDRESRRDTMANHSGTHLLNAALRTVLGDHVRQAGSLVDPRRLRFDFTHPKPMTAQELAAVEALVGEWILRDEERRVEVTSPETAKSAGALSLDGETYADEVRVVSFGDASKELCGGTHVPHTSFIGSFRITAEQSVASGVRRITAVTRGEAARYSLSQGTELAAVARLLHSSPAEVVTAAERVVKQAAAKKVRGGGDAHAEVTRSESGSGVKAAVVSGPQDVAGLRTAVQRVTEQESRATLGYGGETRLNVVLAVPGDSGRSASKLLKELLAGFGGNGGGNDRIAQGAVSGADGDALNRRFLELLG</sequence>
<feature type="domain" description="Alanyl-transfer RNA synthetases family profile" evidence="12">
    <location>
        <begin position="3"/>
        <end position="711"/>
    </location>
</feature>
<dbReference type="EMBL" id="CP120997">
    <property type="protein sequence ID" value="WLQ31980.1"/>
    <property type="molecule type" value="Genomic_DNA"/>
</dbReference>
<dbReference type="CDD" id="cd00673">
    <property type="entry name" value="AlaRS_core"/>
    <property type="match status" value="1"/>
</dbReference>
<evidence type="ECO:0000256" key="10">
    <source>
        <dbReference type="ARBA" id="ARBA00048300"/>
    </source>
</evidence>
<dbReference type="PANTHER" id="PTHR11777">
    <property type="entry name" value="ALANYL-TRNA SYNTHETASE"/>
    <property type="match status" value="1"/>
</dbReference>
<keyword evidence="4 11" id="KW-0547">Nucleotide-binding</keyword>
<evidence type="ECO:0000259" key="12">
    <source>
        <dbReference type="PROSITE" id="PS50860"/>
    </source>
</evidence>
<keyword evidence="14" id="KW-1185">Reference proteome</keyword>
<comment type="catalytic activity">
    <reaction evidence="10 11">
        <text>tRNA(Ala) + L-alanine + ATP = L-alanyl-tRNA(Ala) + AMP + diphosphate</text>
        <dbReference type="Rhea" id="RHEA:12540"/>
        <dbReference type="Rhea" id="RHEA-COMP:9657"/>
        <dbReference type="Rhea" id="RHEA-COMP:9923"/>
        <dbReference type="ChEBI" id="CHEBI:30616"/>
        <dbReference type="ChEBI" id="CHEBI:33019"/>
        <dbReference type="ChEBI" id="CHEBI:57972"/>
        <dbReference type="ChEBI" id="CHEBI:78442"/>
        <dbReference type="ChEBI" id="CHEBI:78497"/>
        <dbReference type="ChEBI" id="CHEBI:456215"/>
        <dbReference type="EC" id="6.1.1.7"/>
    </reaction>
</comment>
<dbReference type="Gene3D" id="3.30.54.20">
    <property type="match status" value="1"/>
</dbReference>
<dbReference type="GO" id="GO:0004813">
    <property type="term" value="F:alanine-tRNA ligase activity"/>
    <property type="evidence" value="ECO:0007669"/>
    <property type="project" value="UniProtKB-EC"/>
</dbReference>
<dbReference type="Gene3D" id="3.30.930.10">
    <property type="entry name" value="Bira Bifunctional Protein, Domain 2"/>
    <property type="match status" value="1"/>
</dbReference>
<evidence type="ECO:0000256" key="3">
    <source>
        <dbReference type="ARBA" id="ARBA00022598"/>
    </source>
</evidence>
<reference evidence="13 14" key="1">
    <citation type="submission" date="2023-03" db="EMBL/GenBank/DDBJ databases">
        <title>Isolation and description of six Streptomyces strains from soil environments, able to metabolize different microbial glucans.</title>
        <authorList>
            <person name="Widen T."/>
            <person name="Larsbrink J."/>
        </authorList>
    </citation>
    <scope>NUCLEOTIDE SEQUENCE [LARGE SCALE GENOMIC DNA]</scope>
    <source>
        <strain evidence="13 14">Mut1</strain>
    </source>
</reference>
<keyword evidence="7 11" id="KW-0648">Protein biosynthesis</keyword>
<keyword evidence="8 11" id="KW-0030">Aminoacyl-tRNA synthetase</keyword>
<gene>
    <name evidence="11 13" type="primary">alaS</name>
    <name evidence="13" type="ORF">P8A18_00345</name>
</gene>
<feature type="binding site" evidence="11">
    <location>
        <position position="570"/>
    </location>
    <ligand>
        <name>Zn(2+)</name>
        <dbReference type="ChEBI" id="CHEBI:29105"/>
    </ligand>
</feature>
<dbReference type="InterPro" id="IPR045864">
    <property type="entry name" value="aa-tRNA-synth_II/BPL/LPL"/>
</dbReference>
<dbReference type="SMART" id="SM00863">
    <property type="entry name" value="tRNA_SAD"/>
    <property type="match status" value="1"/>
</dbReference>
<keyword evidence="11" id="KW-0963">Cytoplasm</keyword>
<evidence type="ECO:0000313" key="13">
    <source>
        <dbReference type="EMBL" id="WLQ31980.1"/>
    </source>
</evidence>
<keyword evidence="6 11" id="KW-0694">RNA-binding</keyword>
<dbReference type="PRINTS" id="PR00980">
    <property type="entry name" value="TRNASYNTHALA"/>
</dbReference>
<dbReference type="NCBIfam" id="TIGR00344">
    <property type="entry name" value="alaS"/>
    <property type="match status" value="1"/>
</dbReference>
<dbReference type="InterPro" id="IPR023033">
    <property type="entry name" value="Ala_tRNA_ligase_euk/bac"/>
</dbReference>
<dbReference type="InterPro" id="IPR018165">
    <property type="entry name" value="Ala-tRNA-synth_IIc_core"/>
</dbReference>
<protein>
    <recommendedName>
        <fullName evidence="11">Alanine--tRNA ligase</fullName>
        <ecNumber evidence="11">6.1.1.7</ecNumber>
    </recommendedName>
    <alternativeName>
        <fullName evidence="11">Alanyl-tRNA synthetase</fullName>
        <shortName evidence="11">AlaRS</shortName>
    </alternativeName>
</protein>
<feature type="binding site" evidence="11">
    <location>
        <position position="566"/>
    </location>
    <ligand>
        <name>Zn(2+)</name>
        <dbReference type="ChEBI" id="CHEBI:29105"/>
    </ligand>
</feature>
<keyword evidence="11" id="KW-0479">Metal-binding</keyword>
<proteinExistence type="inferred from homology"/>
<evidence type="ECO:0000256" key="4">
    <source>
        <dbReference type="ARBA" id="ARBA00022741"/>
    </source>
</evidence>
<dbReference type="InterPro" id="IPR018163">
    <property type="entry name" value="Thr/Ala-tRNA-synth_IIc_edit"/>
</dbReference>
<organism evidence="13 14">
    <name type="scientific">Streptomyces castrisilvae</name>
    <dbReference type="NCBI Taxonomy" id="3033811"/>
    <lineage>
        <taxon>Bacteria</taxon>
        <taxon>Bacillati</taxon>
        <taxon>Actinomycetota</taxon>
        <taxon>Actinomycetes</taxon>
        <taxon>Kitasatosporales</taxon>
        <taxon>Streptomycetaceae</taxon>
        <taxon>Streptomyces</taxon>
    </lineage>
</organism>
<comment type="cofactor">
    <cofactor evidence="11">
        <name>Zn(2+)</name>
        <dbReference type="ChEBI" id="CHEBI:29105"/>
    </cofactor>
    <text evidence="11">Binds 1 zinc ion per subunit.</text>
</comment>
<evidence type="ECO:0000256" key="9">
    <source>
        <dbReference type="ARBA" id="ARBA00024779"/>
    </source>
</evidence>
<dbReference type="InterPro" id="IPR018164">
    <property type="entry name" value="Ala-tRNA-synth_IIc_N"/>
</dbReference>
<dbReference type="Proteomes" id="UP001239522">
    <property type="component" value="Chromosome"/>
</dbReference>
<evidence type="ECO:0000313" key="14">
    <source>
        <dbReference type="Proteomes" id="UP001239522"/>
    </source>
</evidence>
<evidence type="ECO:0000256" key="1">
    <source>
        <dbReference type="ARBA" id="ARBA00008226"/>
    </source>
</evidence>
<dbReference type="Gene3D" id="3.10.310.40">
    <property type="match status" value="1"/>
</dbReference>
<dbReference type="InterPro" id="IPR012947">
    <property type="entry name" value="tRNA_SAD"/>
</dbReference>
<dbReference type="PANTHER" id="PTHR11777:SF9">
    <property type="entry name" value="ALANINE--TRNA LIGASE, CYTOPLASMIC"/>
    <property type="match status" value="1"/>
</dbReference>
<evidence type="ECO:0000256" key="11">
    <source>
        <dbReference type="HAMAP-Rule" id="MF_00036"/>
    </source>
</evidence>
<dbReference type="Gene3D" id="2.40.30.130">
    <property type="match status" value="1"/>
</dbReference>
<dbReference type="SUPFAM" id="SSF55186">
    <property type="entry name" value="ThrRS/AlaRS common domain"/>
    <property type="match status" value="1"/>
</dbReference>
<dbReference type="InterPro" id="IPR002318">
    <property type="entry name" value="Ala-tRNA-lgiase_IIc"/>
</dbReference>
<evidence type="ECO:0000256" key="5">
    <source>
        <dbReference type="ARBA" id="ARBA00022840"/>
    </source>
</evidence>
<evidence type="ECO:0000256" key="8">
    <source>
        <dbReference type="ARBA" id="ARBA00023146"/>
    </source>
</evidence>
<keyword evidence="3 11" id="KW-0436">Ligase</keyword>
<dbReference type="PROSITE" id="PS50860">
    <property type="entry name" value="AA_TRNA_LIGASE_II_ALA"/>
    <property type="match status" value="1"/>
</dbReference>
<dbReference type="Pfam" id="PF01411">
    <property type="entry name" value="tRNA-synt_2c"/>
    <property type="match status" value="1"/>
</dbReference>
<dbReference type="SUPFAM" id="SSF55681">
    <property type="entry name" value="Class II aaRS and biotin synthetases"/>
    <property type="match status" value="1"/>
</dbReference>
<dbReference type="EC" id="6.1.1.7" evidence="11"/>
<dbReference type="SUPFAM" id="SSF50447">
    <property type="entry name" value="Translation proteins"/>
    <property type="match status" value="1"/>
</dbReference>